<evidence type="ECO:0000313" key="1">
    <source>
        <dbReference type="EMBL" id="GGL29671.1"/>
    </source>
</evidence>
<protein>
    <submittedName>
        <fullName evidence="1">Uncharacterized protein</fullName>
    </submittedName>
</protein>
<dbReference type="InterPro" id="IPR054383">
    <property type="entry name" value="PspAB-like"/>
</dbReference>
<dbReference type="OrthoDB" id="284254at2157"/>
<dbReference type="Proteomes" id="UP000628840">
    <property type="component" value="Unassembled WGS sequence"/>
</dbReference>
<name>A0A830F8B5_9EURY</name>
<dbReference type="EMBL" id="BMPF01000001">
    <property type="protein sequence ID" value="GGL29671.1"/>
    <property type="molecule type" value="Genomic_DNA"/>
</dbReference>
<proteinExistence type="predicted"/>
<gene>
    <name evidence="1" type="ORF">GCM10009037_11730</name>
</gene>
<dbReference type="RefSeq" id="WP_188880371.1">
    <property type="nucleotide sequence ID" value="NZ_BMPF01000001.1"/>
</dbReference>
<organism evidence="1 2">
    <name type="scientific">Halarchaeum grantii</name>
    <dbReference type="NCBI Taxonomy" id="1193105"/>
    <lineage>
        <taxon>Archaea</taxon>
        <taxon>Methanobacteriati</taxon>
        <taxon>Methanobacteriota</taxon>
        <taxon>Stenosarchaea group</taxon>
        <taxon>Halobacteria</taxon>
        <taxon>Halobacteriales</taxon>
        <taxon>Halobacteriaceae</taxon>
    </lineage>
</organism>
<dbReference type="AlphaFoldDB" id="A0A830F8B5"/>
<dbReference type="Pfam" id="PF22742">
    <property type="entry name" value="PspAB"/>
    <property type="match status" value="1"/>
</dbReference>
<keyword evidence="2" id="KW-1185">Reference proteome</keyword>
<comment type="caution">
    <text evidence="1">The sequence shown here is derived from an EMBL/GenBank/DDBJ whole genome shotgun (WGS) entry which is preliminary data.</text>
</comment>
<evidence type="ECO:0000313" key="2">
    <source>
        <dbReference type="Proteomes" id="UP000628840"/>
    </source>
</evidence>
<accession>A0A830F8B5</accession>
<sequence length="198" mass="21939">MGLFDAVRDVLGLSTERDATREADPEDFFQLNSASVTMEADLDYEPATSAGLCLSAMSSTDFRSTLRDVEDVLEGGGFSEIRTDDHGYTWAVVERDDITDLTTELYVAADTLAERGYGDRLLAAVFGFDPLDGGRTVYWVYSFKRGSFYPFAPAGDHERDSSTEVSLQSVLDGELDVEDDTAYWYPLWPDAPGGHPWE</sequence>
<reference evidence="1 2" key="1">
    <citation type="journal article" date="2019" name="Int. J. Syst. Evol. Microbiol.">
        <title>The Global Catalogue of Microorganisms (GCM) 10K type strain sequencing project: providing services to taxonomists for standard genome sequencing and annotation.</title>
        <authorList>
            <consortium name="The Broad Institute Genomics Platform"/>
            <consortium name="The Broad Institute Genome Sequencing Center for Infectious Disease"/>
            <person name="Wu L."/>
            <person name="Ma J."/>
        </authorList>
    </citation>
    <scope>NUCLEOTIDE SEQUENCE [LARGE SCALE GENOMIC DNA]</scope>
    <source>
        <strain evidence="1 2">JCM 19585</strain>
    </source>
</reference>